<name>A0ABV9TW58_9ACTN</name>
<organism evidence="1 2">
    <name type="scientific">Actinomadura gamaensis</name>
    <dbReference type="NCBI Taxonomy" id="1763541"/>
    <lineage>
        <taxon>Bacteria</taxon>
        <taxon>Bacillati</taxon>
        <taxon>Actinomycetota</taxon>
        <taxon>Actinomycetes</taxon>
        <taxon>Streptosporangiales</taxon>
        <taxon>Thermomonosporaceae</taxon>
        <taxon>Actinomadura</taxon>
    </lineage>
</organism>
<dbReference type="RefSeq" id="WP_378253647.1">
    <property type="nucleotide sequence ID" value="NZ_JBHSIT010000002.1"/>
</dbReference>
<keyword evidence="2" id="KW-1185">Reference proteome</keyword>
<gene>
    <name evidence="1" type="ORF">ACFPCY_10180</name>
</gene>
<sequence>MLQSVTRRVTRAVEVLLPKTTADAGCPPDSYMQYKYINGVCFGRTCTVSGSCTTHCGTWYSYSSNYCS</sequence>
<comment type="caution">
    <text evidence="1">The sequence shown here is derived from an EMBL/GenBank/DDBJ whole genome shotgun (WGS) entry which is preliminary data.</text>
</comment>
<dbReference type="EMBL" id="JBHSIT010000002">
    <property type="protein sequence ID" value="MFC4907688.1"/>
    <property type="molecule type" value="Genomic_DNA"/>
</dbReference>
<accession>A0ABV9TW58</accession>
<dbReference type="Proteomes" id="UP001595872">
    <property type="component" value="Unassembled WGS sequence"/>
</dbReference>
<reference evidence="2" key="1">
    <citation type="journal article" date="2019" name="Int. J. Syst. Evol. Microbiol.">
        <title>The Global Catalogue of Microorganisms (GCM) 10K type strain sequencing project: providing services to taxonomists for standard genome sequencing and annotation.</title>
        <authorList>
            <consortium name="The Broad Institute Genomics Platform"/>
            <consortium name="The Broad Institute Genome Sequencing Center for Infectious Disease"/>
            <person name="Wu L."/>
            <person name="Ma J."/>
        </authorList>
    </citation>
    <scope>NUCLEOTIDE SEQUENCE [LARGE SCALE GENOMIC DNA]</scope>
    <source>
        <strain evidence="2">KLKA75</strain>
    </source>
</reference>
<proteinExistence type="predicted"/>
<protein>
    <recommendedName>
        <fullName evidence="3">Chitin-binding type-1 domain-containing protein</fullName>
    </recommendedName>
</protein>
<evidence type="ECO:0000313" key="2">
    <source>
        <dbReference type="Proteomes" id="UP001595872"/>
    </source>
</evidence>
<evidence type="ECO:0000313" key="1">
    <source>
        <dbReference type="EMBL" id="MFC4907688.1"/>
    </source>
</evidence>
<evidence type="ECO:0008006" key="3">
    <source>
        <dbReference type="Google" id="ProtNLM"/>
    </source>
</evidence>